<accession>A0A9W6SLQ3</accession>
<proteinExistence type="predicted"/>
<keyword evidence="2" id="KW-1185">Reference proteome</keyword>
<comment type="caution">
    <text evidence="1">The sequence shown here is derived from an EMBL/GenBank/DDBJ whole genome shotgun (WGS) entry which is preliminary data.</text>
</comment>
<gene>
    <name evidence="1" type="ORF">Afil01_40620</name>
</gene>
<protein>
    <submittedName>
        <fullName evidence="1">Uncharacterized protein</fullName>
    </submittedName>
</protein>
<sequence>MTAEPDLPGLLAALAAADPARPAEEQDAAFARFMDGLFDVELTRLRSPAYAARHDVVVFRREVPPLLPIALGALAEYTRETRRMLSGTWYDDEDRVVCRRRSAVEFLRRLAPGVVPAPERLDERLRERWSATGGFFHAPQDRPEGVPETHWWWYTA</sequence>
<name>A0A9W6SLQ3_9ACTN</name>
<reference evidence="1" key="1">
    <citation type="submission" date="2023-03" db="EMBL/GenBank/DDBJ databases">
        <title>Actinorhabdospora filicis NBRC 111898.</title>
        <authorList>
            <person name="Ichikawa N."/>
            <person name="Sato H."/>
            <person name="Tonouchi N."/>
        </authorList>
    </citation>
    <scope>NUCLEOTIDE SEQUENCE</scope>
    <source>
        <strain evidence="1">NBRC 111898</strain>
    </source>
</reference>
<organism evidence="1 2">
    <name type="scientific">Actinorhabdospora filicis</name>
    <dbReference type="NCBI Taxonomy" id="1785913"/>
    <lineage>
        <taxon>Bacteria</taxon>
        <taxon>Bacillati</taxon>
        <taxon>Actinomycetota</taxon>
        <taxon>Actinomycetes</taxon>
        <taxon>Micromonosporales</taxon>
        <taxon>Micromonosporaceae</taxon>
        <taxon>Actinorhabdospora</taxon>
    </lineage>
</organism>
<dbReference type="RefSeq" id="WP_285664375.1">
    <property type="nucleotide sequence ID" value="NZ_BSTX01000002.1"/>
</dbReference>
<evidence type="ECO:0000313" key="2">
    <source>
        <dbReference type="Proteomes" id="UP001165079"/>
    </source>
</evidence>
<dbReference type="Proteomes" id="UP001165079">
    <property type="component" value="Unassembled WGS sequence"/>
</dbReference>
<dbReference type="EMBL" id="BSTX01000002">
    <property type="protein sequence ID" value="GLZ79255.1"/>
    <property type="molecule type" value="Genomic_DNA"/>
</dbReference>
<dbReference type="AlphaFoldDB" id="A0A9W6SLQ3"/>
<evidence type="ECO:0000313" key="1">
    <source>
        <dbReference type="EMBL" id="GLZ79255.1"/>
    </source>
</evidence>